<dbReference type="SUPFAM" id="SSF46785">
    <property type="entry name" value="Winged helix' DNA-binding domain"/>
    <property type="match status" value="1"/>
</dbReference>
<comment type="caution">
    <text evidence="5">The sequence shown here is derived from an EMBL/GenBank/DDBJ whole genome shotgun (WGS) entry which is preliminary data.</text>
</comment>
<evidence type="ECO:0000313" key="6">
    <source>
        <dbReference type="Proteomes" id="UP000244940"/>
    </source>
</evidence>
<evidence type="ECO:0000256" key="1">
    <source>
        <dbReference type="ARBA" id="ARBA00023015"/>
    </source>
</evidence>
<dbReference type="PROSITE" id="PS50995">
    <property type="entry name" value="HTH_MARR_2"/>
    <property type="match status" value="1"/>
</dbReference>
<dbReference type="PANTHER" id="PTHR42756:SF1">
    <property type="entry name" value="TRANSCRIPTIONAL REPRESSOR OF EMRAB OPERON"/>
    <property type="match status" value="1"/>
</dbReference>
<name>A0A2U2C8A7_9RHOB</name>
<evidence type="ECO:0000259" key="4">
    <source>
        <dbReference type="PROSITE" id="PS50995"/>
    </source>
</evidence>
<dbReference type="Proteomes" id="UP000244940">
    <property type="component" value="Unassembled WGS sequence"/>
</dbReference>
<evidence type="ECO:0000256" key="2">
    <source>
        <dbReference type="ARBA" id="ARBA00023125"/>
    </source>
</evidence>
<dbReference type="InterPro" id="IPR000835">
    <property type="entry name" value="HTH_MarR-typ"/>
</dbReference>
<evidence type="ECO:0000256" key="3">
    <source>
        <dbReference type="ARBA" id="ARBA00023163"/>
    </source>
</evidence>
<protein>
    <submittedName>
        <fullName evidence="5">MarR family transcriptional regulator</fullName>
    </submittedName>
</protein>
<dbReference type="InterPro" id="IPR036390">
    <property type="entry name" value="WH_DNA-bd_sf"/>
</dbReference>
<accession>A0A2U2C8A7</accession>
<dbReference type="EMBL" id="QEYD01000007">
    <property type="protein sequence ID" value="PWE28110.1"/>
    <property type="molecule type" value="Genomic_DNA"/>
</dbReference>
<feature type="domain" description="HTH marR-type" evidence="4">
    <location>
        <begin position="8"/>
        <end position="144"/>
    </location>
</feature>
<dbReference type="GO" id="GO:0003700">
    <property type="term" value="F:DNA-binding transcription factor activity"/>
    <property type="evidence" value="ECO:0007669"/>
    <property type="project" value="InterPro"/>
</dbReference>
<keyword evidence="1" id="KW-0805">Transcription regulation</keyword>
<dbReference type="PANTHER" id="PTHR42756">
    <property type="entry name" value="TRANSCRIPTIONAL REGULATOR, MARR"/>
    <property type="match status" value="1"/>
</dbReference>
<dbReference type="PRINTS" id="PR00598">
    <property type="entry name" value="HTHMARR"/>
</dbReference>
<dbReference type="SMART" id="SM00347">
    <property type="entry name" value="HTH_MARR"/>
    <property type="match status" value="1"/>
</dbReference>
<sequence length="146" mass="16760">MDTDMFLKGYLPYRLNLLAELTSENTQAIYRRRHGLTRMEWRVLVNLSEAPTLTASELCERVPAHKTKVSRALAALETRGWVTRRSDEADRRFAHAALTLKGKRAFNRIRPEMVAATEELLAPLSAEDRHKIDEGLKVLERLFGQD</sequence>
<dbReference type="Gene3D" id="1.10.10.10">
    <property type="entry name" value="Winged helix-like DNA-binding domain superfamily/Winged helix DNA-binding domain"/>
    <property type="match status" value="1"/>
</dbReference>
<evidence type="ECO:0000313" key="5">
    <source>
        <dbReference type="EMBL" id="PWE28110.1"/>
    </source>
</evidence>
<proteinExistence type="predicted"/>
<keyword evidence="6" id="KW-1185">Reference proteome</keyword>
<organism evidence="5 6">
    <name type="scientific">Pararhodobacter marinus</name>
    <dbReference type="NCBI Taxonomy" id="2184063"/>
    <lineage>
        <taxon>Bacteria</taxon>
        <taxon>Pseudomonadati</taxon>
        <taxon>Pseudomonadota</taxon>
        <taxon>Alphaproteobacteria</taxon>
        <taxon>Rhodobacterales</taxon>
        <taxon>Paracoccaceae</taxon>
        <taxon>Pararhodobacter</taxon>
    </lineage>
</organism>
<keyword evidence="2" id="KW-0238">DNA-binding</keyword>
<dbReference type="GO" id="GO:0003677">
    <property type="term" value="F:DNA binding"/>
    <property type="evidence" value="ECO:0007669"/>
    <property type="project" value="UniProtKB-KW"/>
</dbReference>
<gene>
    <name evidence="5" type="ORF">C4N9_12195</name>
</gene>
<dbReference type="AlphaFoldDB" id="A0A2U2C8A7"/>
<keyword evidence="3" id="KW-0804">Transcription</keyword>
<dbReference type="OrthoDB" id="8906692at2"/>
<dbReference type="InterPro" id="IPR036388">
    <property type="entry name" value="WH-like_DNA-bd_sf"/>
</dbReference>
<dbReference type="Pfam" id="PF12802">
    <property type="entry name" value="MarR_2"/>
    <property type="match status" value="1"/>
</dbReference>
<reference evidence="5 6" key="1">
    <citation type="submission" date="2018-05" db="EMBL/GenBank/DDBJ databases">
        <title>Pararhodobacter marina sp. nov., isolated from deep-sea water of the Indian Ocean.</title>
        <authorList>
            <person name="Lai Q.Sr."/>
            <person name="Liu X."/>
            <person name="Shao Z."/>
        </authorList>
    </citation>
    <scope>NUCLEOTIDE SEQUENCE [LARGE SCALE GENOMIC DNA]</scope>
    <source>
        <strain evidence="5 6">CIC4N-9</strain>
    </source>
</reference>